<dbReference type="Pfam" id="PF00004">
    <property type="entry name" value="AAA"/>
    <property type="match status" value="2"/>
</dbReference>
<name>A0A4P7MY12_PYROR</name>
<comment type="similarity">
    <text evidence="1">Belongs to the AAA ATPase family.</text>
</comment>
<dbReference type="VEuPathDB" id="FungiDB:M_BR32_EuGene_00082181"/>
<evidence type="ECO:0000256" key="4">
    <source>
        <dbReference type="ARBA" id="ARBA00022840"/>
    </source>
</evidence>
<sequence length="770" mass="84151">MTGRQRTTLRHNVDRDVYQIVKKLESDGEGNRRSRLTVTSVYESIKASNSSLARQKRRPLEDSIERVLTYRKEELKADEDGGDSDEALERDIAAAEAKAAAKRERDAFLLNRQMTKHWDFGGGKAAESPSGTSAPSDATAQPTGAISGTEATPANMEVDEPVERLPNGEPKLKRKRRTRSVKEAAAVPEVFNGPKLEDMGGISQILEALEKPLVLPLRMGEEYARMGHKPQAAILLHGPSGTGKTAVVRALADTLQCAFVPVSATSLVSGISGESEKNIREAFDEAIRLAPCLLFLDEVDVVAGKMDGAQKAMEVRMSSEISQGLDKIVRCTSPGRNVVVIAATNRPDSIEPTVRRRFQELEMSMPDEAARESILRTMTRNKRLSDDVDFTALARLTPGYVGADLATAVDFAASEAMMAVYTAKVSRLTAAVATGSPSVVDRIRLPWTLPAESNEAPPIDNQEMQLDQNDEDICITFAHLKQAIARIQPAAKREGFSTVPNTTWSEVGALQNVRKKLEYAIVQPIERPEKFAALGIKPSAGILLWGPPGCGKTLVAKAVANASKANFISIKGPELLNKYVGESEYNVRQLFSRAKSSAPCILFFDELDALVPTRDFTMSGATSRVVNALLTELDGVGDRQGIYVIGATNRPDSIDEAIRRPGRLGTDIYVGLPTPEDRFDILRTIYETTVPGGRAPDAVRKTIERVARDPRCGKFTGADLRQLLTAASEACMIRVQDDEAPMISEEDWERALDEVKPSVKDIDKYMEAMK</sequence>
<keyword evidence="2" id="KW-0677">Repeat</keyword>
<dbReference type="PROSITE" id="PS00674">
    <property type="entry name" value="AAA"/>
    <property type="match status" value="1"/>
</dbReference>
<evidence type="ECO:0000313" key="7">
    <source>
        <dbReference type="Proteomes" id="UP000294847"/>
    </source>
</evidence>
<dbReference type="GO" id="GO:0005524">
    <property type="term" value="F:ATP binding"/>
    <property type="evidence" value="ECO:0007669"/>
    <property type="project" value="UniProtKB-KW"/>
</dbReference>
<dbReference type="Pfam" id="PF17862">
    <property type="entry name" value="AAA_lid_3"/>
    <property type="match status" value="1"/>
</dbReference>
<dbReference type="InterPro" id="IPR003593">
    <property type="entry name" value="AAA+_ATPase"/>
</dbReference>
<reference evidence="6 7" key="1">
    <citation type="journal article" date="2019" name="Mol. Biol. Evol.">
        <title>Blast fungal genomes show frequent chromosomal changes, gene gains and losses, and effector gene turnover.</title>
        <authorList>
            <person name="Gomez Luciano L.B."/>
            <person name="Jason Tsai I."/>
            <person name="Chuma I."/>
            <person name="Tosa Y."/>
            <person name="Chen Y.H."/>
            <person name="Li J.Y."/>
            <person name="Li M.Y."/>
            <person name="Jade Lu M.Y."/>
            <person name="Nakayashiki H."/>
            <person name="Li W.H."/>
        </authorList>
    </citation>
    <scope>NUCLEOTIDE SEQUENCE [LARGE SCALE GENOMIC DNA]</scope>
    <source>
        <strain evidence="6">MZ5-1-6</strain>
    </source>
</reference>
<dbReference type="EMBL" id="CP034204">
    <property type="protein sequence ID" value="QBZ53992.1"/>
    <property type="molecule type" value="Genomic_DNA"/>
</dbReference>
<dbReference type="InterPro" id="IPR050168">
    <property type="entry name" value="AAA_ATPase_domain"/>
</dbReference>
<dbReference type="GO" id="GO:0005634">
    <property type="term" value="C:nucleus"/>
    <property type="evidence" value="ECO:0007669"/>
    <property type="project" value="TreeGrafter"/>
</dbReference>
<proteinExistence type="inferred from homology"/>
<dbReference type="GO" id="GO:0003723">
    <property type="term" value="F:RNA binding"/>
    <property type="evidence" value="ECO:0007669"/>
    <property type="project" value="TreeGrafter"/>
</dbReference>
<dbReference type="InterPro" id="IPR003959">
    <property type="entry name" value="ATPase_AAA_core"/>
</dbReference>
<dbReference type="SMART" id="SM00382">
    <property type="entry name" value="AAA"/>
    <property type="match status" value="2"/>
</dbReference>
<dbReference type="GO" id="GO:0042254">
    <property type="term" value="P:ribosome biogenesis"/>
    <property type="evidence" value="ECO:0007669"/>
    <property type="project" value="TreeGrafter"/>
</dbReference>
<feature type="region of interest" description="Disordered" evidence="5">
    <location>
        <begin position="119"/>
        <end position="180"/>
    </location>
</feature>
<protein>
    <submittedName>
        <fullName evidence="6">Uncharacterized protein</fullName>
    </submittedName>
</protein>
<feature type="compositionally biased region" description="Polar residues" evidence="5">
    <location>
        <begin position="129"/>
        <end position="152"/>
    </location>
</feature>
<gene>
    <name evidence="6" type="ORF">PoMZ_09683</name>
</gene>
<organism evidence="6 7">
    <name type="scientific">Pyricularia oryzae</name>
    <name type="common">Rice blast fungus</name>
    <name type="synonym">Magnaporthe oryzae</name>
    <dbReference type="NCBI Taxonomy" id="318829"/>
    <lineage>
        <taxon>Eukaryota</taxon>
        <taxon>Fungi</taxon>
        <taxon>Dikarya</taxon>
        <taxon>Ascomycota</taxon>
        <taxon>Pezizomycotina</taxon>
        <taxon>Sordariomycetes</taxon>
        <taxon>Sordariomycetidae</taxon>
        <taxon>Magnaporthales</taxon>
        <taxon>Pyriculariaceae</taxon>
        <taxon>Pyricularia</taxon>
    </lineage>
</organism>
<evidence type="ECO:0000256" key="3">
    <source>
        <dbReference type="ARBA" id="ARBA00022741"/>
    </source>
</evidence>
<accession>A0A4P7MY12</accession>
<dbReference type="PANTHER" id="PTHR23077:SF171">
    <property type="entry name" value="NUCLEAR VALOSIN-CONTAINING PROTEIN-LIKE"/>
    <property type="match status" value="1"/>
</dbReference>
<dbReference type="GO" id="GO:0016887">
    <property type="term" value="F:ATP hydrolysis activity"/>
    <property type="evidence" value="ECO:0007669"/>
    <property type="project" value="InterPro"/>
</dbReference>
<evidence type="ECO:0000256" key="2">
    <source>
        <dbReference type="ARBA" id="ARBA00022737"/>
    </source>
</evidence>
<dbReference type="Gene3D" id="3.40.50.300">
    <property type="entry name" value="P-loop containing nucleotide triphosphate hydrolases"/>
    <property type="match status" value="2"/>
</dbReference>
<dbReference type="GO" id="GO:1990275">
    <property type="term" value="F:preribosome binding"/>
    <property type="evidence" value="ECO:0007669"/>
    <property type="project" value="TreeGrafter"/>
</dbReference>
<dbReference type="AlphaFoldDB" id="A0A4P7MY12"/>
<keyword evidence="3" id="KW-0547">Nucleotide-binding</keyword>
<dbReference type="FunFam" id="3.40.50.300:FF:000018">
    <property type="entry name" value="Cell division control 48"/>
    <property type="match status" value="1"/>
</dbReference>
<evidence type="ECO:0000313" key="6">
    <source>
        <dbReference type="EMBL" id="QBZ53992.1"/>
    </source>
</evidence>
<evidence type="ECO:0000256" key="1">
    <source>
        <dbReference type="ARBA" id="ARBA00006914"/>
    </source>
</evidence>
<dbReference type="InterPro" id="IPR041569">
    <property type="entry name" value="AAA_lid_3"/>
</dbReference>
<dbReference type="Proteomes" id="UP000294847">
    <property type="component" value="Chromosome 1"/>
</dbReference>
<evidence type="ECO:0000256" key="5">
    <source>
        <dbReference type="SAM" id="MobiDB-lite"/>
    </source>
</evidence>
<dbReference type="PANTHER" id="PTHR23077">
    <property type="entry name" value="AAA-FAMILY ATPASE"/>
    <property type="match status" value="1"/>
</dbReference>
<dbReference type="Gene3D" id="1.10.8.60">
    <property type="match status" value="2"/>
</dbReference>
<keyword evidence="4" id="KW-0067">ATP-binding</keyword>
<dbReference type="InterPro" id="IPR027417">
    <property type="entry name" value="P-loop_NTPase"/>
</dbReference>
<dbReference type="InterPro" id="IPR003960">
    <property type="entry name" value="ATPase_AAA_CS"/>
</dbReference>
<dbReference type="SUPFAM" id="SSF52540">
    <property type="entry name" value="P-loop containing nucleoside triphosphate hydrolases"/>
    <property type="match status" value="2"/>
</dbReference>